<dbReference type="PANTHER" id="PTHR45677">
    <property type="entry name" value="GLUTAMATE DECARBOXYLASE-RELATED"/>
    <property type="match status" value="1"/>
</dbReference>
<dbReference type="PANTHER" id="PTHR45677:SF8">
    <property type="entry name" value="CYSTEINE SULFINIC ACID DECARBOXYLASE"/>
    <property type="match status" value="1"/>
</dbReference>
<evidence type="ECO:0000313" key="9">
    <source>
        <dbReference type="Proteomes" id="UP000530514"/>
    </source>
</evidence>
<comment type="caution">
    <text evidence="8">The sequence shown here is derived from an EMBL/GenBank/DDBJ whole genome shotgun (WGS) entry which is preliminary data.</text>
</comment>
<dbReference type="InterPro" id="IPR015421">
    <property type="entry name" value="PyrdxlP-dep_Trfase_major"/>
</dbReference>
<dbReference type="Gene3D" id="3.40.640.10">
    <property type="entry name" value="Type I PLP-dependent aspartate aminotransferase-like (Major domain)"/>
    <property type="match status" value="1"/>
</dbReference>
<dbReference type="InterPro" id="IPR015422">
    <property type="entry name" value="PyrdxlP-dep_Trfase_small"/>
</dbReference>
<dbReference type="Gene3D" id="3.90.1150.10">
    <property type="entry name" value="Aspartate Aminotransferase, domain 1"/>
    <property type="match status" value="1"/>
</dbReference>
<evidence type="ECO:0000313" key="8">
    <source>
        <dbReference type="EMBL" id="MBA4541686.1"/>
    </source>
</evidence>
<dbReference type="InterPro" id="IPR002129">
    <property type="entry name" value="PyrdxlP-dep_de-COase"/>
</dbReference>
<dbReference type="GO" id="GO:0008483">
    <property type="term" value="F:transaminase activity"/>
    <property type="evidence" value="ECO:0007669"/>
    <property type="project" value="UniProtKB-KW"/>
</dbReference>
<dbReference type="SUPFAM" id="SSF53383">
    <property type="entry name" value="PLP-dependent transferases"/>
    <property type="match status" value="1"/>
</dbReference>
<name>A0A7W1X7V1_9BACL</name>
<dbReference type="Proteomes" id="UP000530514">
    <property type="component" value="Unassembled WGS sequence"/>
</dbReference>
<reference evidence="8 9" key="1">
    <citation type="submission" date="2020-07" db="EMBL/GenBank/DDBJ databases">
        <authorList>
            <person name="Feng H."/>
        </authorList>
    </citation>
    <scope>NUCLEOTIDE SEQUENCE [LARGE SCALE GENOMIC DNA]</scope>
    <source>
        <strain evidence="9">s-11</strain>
    </source>
</reference>
<evidence type="ECO:0000256" key="5">
    <source>
        <dbReference type="ARBA" id="ARBA00023239"/>
    </source>
</evidence>
<evidence type="ECO:0000256" key="7">
    <source>
        <dbReference type="RuleBase" id="RU000382"/>
    </source>
</evidence>
<sequence>MHEKAKTDTERLFLNGSRQSAREYRLAISNAEKILLEQFANARQPFSGRSVQELSNRIGDLEPCPEHGRDLLEVLEETGEVILKNLLAVHHPACAAHLHCPPLIPSLAAEAIISAANQSMDSWDQSGAATLLEEKLVKWLCRLFGYTGQADGVFTSGGTQSNLLGLLLARDWYIKEQFGRNVQKDGLPPEAERMRILCAKTAHFTVQKSAALLGLGEKAVVSIETDEHQRLCLDDLDQKLARLRFVGLLPFAVVATAGSTDFGAIDPLPALADRAKQYGLWLHVDAAYGGTVMLSDQHRSKLDGIEHADSMSVDFHKLFYQPISCGAFLTKNGRHFELIKSNADYLNPEEDEDQGIPNLVGKSLSTTRRFDALKLFISMQTIGRAAFARMINHTIELAQQTANLIAQDPKLECINREPALNAVVFRYIGNEAEQSRQNKLNREIRRSLLWEGKAVIAQTKVDGMHCLKLTLLNPRTTLDDVKFILEEVKRTGSLLELRKGERSPCPTKLQNKPVSKHF</sequence>
<accession>A0A7W1X7V1</accession>
<protein>
    <submittedName>
        <fullName evidence="8">Aspartate aminotransferase family protein</fullName>
    </submittedName>
</protein>
<keyword evidence="8" id="KW-0808">Transferase</keyword>
<keyword evidence="4 6" id="KW-0663">Pyridoxal phosphate</keyword>
<comment type="cofactor">
    <cofactor evidence="1 6 7">
        <name>pyridoxal 5'-phosphate</name>
        <dbReference type="ChEBI" id="CHEBI:597326"/>
    </cofactor>
</comment>
<dbReference type="EMBL" id="JACEIP010000002">
    <property type="protein sequence ID" value="MBA4541686.1"/>
    <property type="molecule type" value="Genomic_DNA"/>
</dbReference>
<dbReference type="InterPro" id="IPR021115">
    <property type="entry name" value="Pyridoxal-P_BS"/>
</dbReference>
<proteinExistence type="inferred from homology"/>
<evidence type="ECO:0000256" key="4">
    <source>
        <dbReference type="ARBA" id="ARBA00022898"/>
    </source>
</evidence>
<organism evidence="8 9">
    <name type="scientific">Thermoactinomyces daqus</name>
    <dbReference type="NCBI Taxonomy" id="1329516"/>
    <lineage>
        <taxon>Bacteria</taxon>
        <taxon>Bacillati</taxon>
        <taxon>Bacillota</taxon>
        <taxon>Bacilli</taxon>
        <taxon>Bacillales</taxon>
        <taxon>Thermoactinomycetaceae</taxon>
        <taxon>Thermoactinomyces</taxon>
    </lineage>
</organism>
<dbReference type="GO" id="GO:0019752">
    <property type="term" value="P:carboxylic acid metabolic process"/>
    <property type="evidence" value="ECO:0007669"/>
    <property type="project" value="InterPro"/>
</dbReference>
<gene>
    <name evidence="8" type="ORF">H1164_02050</name>
</gene>
<comment type="similarity">
    <text evidence="2 7">Belongs to the group II decarboxylase family.</text>
</comment>
<dbReference type="PROSITE" id="PS00392">
    <property type="entry name" value="DDC_GAD_HDC_YDC"/>
    <property type="match status" value="1"/>
</dbReference>
<dbReference type="InterPro" id="IPR015424">
    <property type="entry name" value="PyrdxlP-dep_Trfase"/>
</dbReference>
<dbReference type="GO" id="GO:0004058">
    <property type="term" value="F:aromatic-L-amino-acid decarboxylase activity"/>
    <property type="evidence" value="ECO:0007669"/>
    <property type="project" value="UniProtKB-ARBA"/>
</dbReference>
<keyword evidence="9" id="KW-1185">Reference proteome</keyword>
<dbReference type="Gene3D" id="1.20.1650.10">
    <property type="entry name" value="PLP-dependent transferases"/>
    <property type="match status" value="1"/>
</dbReference>
<dbReference type="GO" id="GO:0005737">
    <property type="term" value="C:cytoplasm"/>
    <property type="evidence" value="ECO:0007669"/>
    <property type="project" value="TreeGrafter"/>
</dbReference>
<dbReference type="CDD" id="cd06450">
    <property type="entry name" value="DOPA_deC_like"/>
    <property type="match status" value="1"/>
</dbReference>
<feature type="modified residue" description="N6-(pyridoxal phosphate)lysine" evidence="6">
    <location>
        <position position="317"/>
    </location>
</feature>
<dbReference type="RefSeq" id="WP_052154194.1">
    <property type="nucleotide sequence ID" value="NZ_JACEIP010000002.1"/>
</dbReference>
<evidence type="ECO:0000256" key="1">
    <source>
        <dbReference type="ARBA" id="ARBA00001933"/>
    </source>
</evidence>
<evidence type="ECO:0000256" key="2">
    <source>
        <dbReference type="ARBA" id="ARBA00009533"/>
    </source>
</evidence>
<dbReference type="AlphaFoldDB" id="A0A7W1X7V1"/>
<evidence type="ECO:0000256" key="6">
    <source>
        <dbReference type="PIRSR" id="PIRSR602129-50"/>
    </source>
</evidence>
<evidence type="ECO:0000256" key="3">
    <source>
        <dbReference type="ARBA" id="ARBA00022793"/>
    </source>
</evidence>
<dbReference type="GO" id="GO:0030170">
    <property type="term" value="F:pyridoxal phosphate binding"/>
    <property type="evidence" value="ECO:0007669"/>
    <property type="project" value="InterPro"/>
</dbReference>
<keyword evidence="5 7" id="KW-0456">Lyase</keyword>
<keyword evidence="3" id="KW-0210">Decarboxylase</keyword>
<dbReference type="Pfam" id="PF00282">
    <property type="entry name" value="Pyridoxal_deC"/>
    <property type="match status" value="1"/>
</dbReference>
<keyword evidence="8" id="KW-0032">Aminotransferase</keyword>
<dbReference type="OrthoDB" id="9803665at2"/>